<dbReference type="GO" id="GO:0016746">
    <property type="term" value="F:acyltransferase activity"/>
    <property type="evidence" value="ECO:0007669"/>
    <property type="project" value="UniProtKB-KW"/>
</dbReference>
<name>A0ABS2CP21_9MICO</name>
<keyword evidence="3" id="KW-0012">Acyltransferase</keyword>
<dbReference type="PROSITE" id="PS01227">
    <property type="entry name" value="UPF0012"/>
    <property type="match status" value="1"/>
</dbReference>
<sequence length="268" mass="28370">MRIAVVQLAYGDEEPRAARVERVARLVADLRGHDLVLLPELWAPTGFDYSGWDAAAEPLDGPWAAAMADAARALGATLHAGSFVERLPEPGPDGNTLANTSLVFAADGDVVATYRKVHRFGFGSGEPKLMEAGQDVVVLDLPDGAGGSIRTGLSTCYDLRFPELYRRQQEAGAELLLVPAAWPAARVAHWTLLGRARAVEDQCVVVQANTGGTHARTPMGGHSQVVAATGEVLAEAAHGDEAVLSVDVDLAATSAYREAFPVLADRRL</sequence>
<dbReference type="PROSITE" id="PS50263">
    <property type="entry name" value="CN_HYDROLASE"/>
    <property type="match status" value="1"/>
</dbReference>
<dbReference type="Pfam" id="PF00795">
    <property type="entry name" value="CN_hydrolase"/>
    <property type="match status" value="1"/>
</dbReference>
<evidence type="ECO:0000313" key="4">
    <source>
        <dbReference type="Proteomes" id="UP001430172"/>
    </source>
</evidence>
<reference evidence="3" key="1">
    <citation type="submission" date="2021-02" db="EMBL/GenBank/DDBJ databases">
        <title>Phycicoccus sp. MQZ13P-5T, whole genome shotgun sequence.</title>
        <authorList>
            <person name="Tuo L."/>
        </authorList>
    </citation>
    <scope>NUCLEOTIDE SEQUENCE</scope>
    <source>
        <strain evidence="3">MQZ13P-5</strain>
    </source>
</reference>
<accession>A0ABS2CP21</accession>
<dbReference type="InterPro" id="IPR001110">
    <property type="entry name" value="UPF0012_CS"/>
</dbReference>
<organism evidence="3 4">
    <name type="scientific">Phycicoccus sonneratiae</name>
    <dbReference type="NCBI Taxonomy" id="2807628"/>
    <lineage>
        <taxon>Bacteria</taxon>
        <taxon>Bacillati</taxon>
        <taxon>Actinomycetota</taxon>
        <taxon>Actinomycetes</taxon>
        <taxon>Micrococcales</taxon>
        <taxon>Intrasporangiaceae</taxon>
        <taxon>Phycicoccus</taxon>
    </lineage>
</organism>
<protein>
    <submittedName>
        <fullName evidence="3">Apolipoprotein acyltransferase</fullName>
    </submittedName>
</protein>
<dbReference type="PANTHER" id="PTHR23088:SF27">
    <property type="entry name" value="DEAMINATED GLUTATHIONE AMIDASE"/>
    <property type="match status" value="1"/>
</dbReference>
<proteinExistence type="inferred from homology"/>
<evidence type="ECO:0000259" key="2">
    <source>
        <dbReference type="PROSITE" id="PS50263"/>
    </source>
</evidence>
<dbReference type="PANTHER" id="PTHR23088">
    <property type="entry name" value="NITRILASE-RELATED"/>
    <property type="match status" value="1"/>
</dbReference>
<comment type="caution">
    <text evidence="3">The sequence shown here is derived from an EMBL/GenBank/DDBJ whole genome shotgun (WGS) entry which is preliminary data.</text>
</comment>
<dbReference type="Gene3D" id="3.60.110.10">
    <property type="entry name" value="Carbon-nitrogen hydrolase"/>
    <property type="match status" value="1"/>
</dbReference>
<feature type="domain" description="CN hydrolase" evidence="2">
    <location>
        <begin position="1"/>
        <end position="250"/>
    </location>
</feature>
<keyword evidence="3" id="KW-0808">Transferase</keyword>
<dbReference type="Proteomes" id="UP001430172">
    <property type="component" value="Unassembled WGS sequence"/>
</dbReference>
<dbReference type="SUPFAM" id="SSF56317">
    <property type="entry name" value="Carbon-nitrogen hydrolase"/>
    <property type="match status" value="1"/>
</dbReference>
<comment type="similarity">
    <text evidence="1">Belongs to the carbon-nitrogen hydrolase superfamily. NIT1/NIT2 family.</text>
</comment>
<dbReference type="InterPro" id="IPR036526">
    <property type="entry name" value="C-N_Hydrolase_sf"/>
</dbReference>
<evidence type="ECO:0000313" key="3">
    <source>
        <dbReference type="EMBL" id="MBM6401627.1"/>
    </source>
</evidence>
<dbReference type="RefSeq" id="WP_204132095.1">
    <property type="nucleotide sequence ID" value="NZ_JAFDVD010000016.1"/>
</dbReference>
<dbReference type="EMBL" id="JAFDVD010000016">
    <property type="protein sequence ID" value="MBM6401627.1"/>
    <property type="molecule type" value="Genomic_DNA"/>
</dbReference>
<gene>
    <name evidence="3" type="ORF">JQN70_14620</name>
</gene>
<evidence type="ECO:0000256" key="1">
    <source>
        <dbReference type="ARBA" id="ARBA00010613"/>
    </source>
</evidence>
<keyword evidence="4" id="KW-1185">Reference proteome</keyword>
<dbReference type="InterPro" id="IPR003010">
    <property type="entry name" value="C-N_Hydrolase"/>
</dbReference>